<evidence type="ECO:0000256" key="5">
    <source>
        <dbReference type="ARBA" id="ARBA00022553"/>
    </source>
</evidence>
<name>A0ABQ2KSA9_9BACL</name>
<dbReference type="Gene3D" id="1.10.287.130">
    <property type="match status" value="1"/>
</dbReference>
<comment type="catalytic activity">
    <reaction evidence="1">
        <text>ATP + protein L-histidine = ADP + protein N-phospho-L-histidine.</text>
        <dbReference type="EC" id="2.7.13.3"/>
    </reaction>
</comment>
<evidence type="ECO:0000256" key="10">
    <source>
        <dbReference type="ARBA" id="ARBA00023012"/>
    </source>
</evidence>
<proteinExistence type="predicted"/>
<dbReference type="PANTHER" id="PTHR43711">
    <property type="entry name" value="TWO-COMPONENT HISTIDINE KINASE"/>
    <property type="match status" value="1"/>
</dbReference>
<feature type="domain" description="HAMP" evidence="14">
    <location>
        <begin position="189"/>
        <end position="241"/>
    </location>
</feature>
<evidence type="ECO:0000313" key="15">
    <source>
        <dbReference type="EMBL" id="GGN91841.1"/>
    </source>
</evidence>
<dbReference type="SUPFAM" id="SSF55874">
    <property type="entry name" value="ATPase domain of HSP90 chaperone/DNA topoisomerase II/histidine kinase"/>
    <property type="match status" value="1"/>
</dbReference>
<feature type="transmembrane region" description="Helical" evidence="12">
    <location>
        <begin position="164"/>
        <end position="182"/>
    </location>
</feature>
<keyword evidence="4" id="KW-1003">Cell membrane</keyword>
<dbReference type="Gene3D" id="6.10.340.10">
    <property type="match status" value="1"/>
</dbReference>
<keyword evidence="11 12" id="KW-0472">Membrane</keyword>
<dbReference type="SMART" id="SM00388">
    <property type="entry name" value="HisKA"/>
    <property type="match status" value="1"/>
</dbReference>
<dbReference type="PRINTS" id="PR00344">
    <property type="entry name" value="BCTRLSENSOR"/>
</dbReference>
<dbReference type="EMBL" id="BMLN01000001">
    <property type="protein sequence ID" value="GGN91841.1"/>
    <property type="molecule type" value="Genomic_DNA"/>
</dbReference>
<evidence type="ECO:0000256" key="7">
    <source>
        <dbReference type="ARBA" id="ARBA00022741"/>
    </source>
</evidence>
<evidence type="ECO:0000259" key="13">
    <source>
        <dbReference type="PROSITE" id="PS50109"/>
    </source>
</evidence>
<dbReference type="InterPro" id="IPR003660">
    <property type="entry name" value="HAMP_dom"/>
</dbReference>
<dbReference type="InterPro" id="IPR003594">
    <property type="entry name" value="HATPase_dom"/>
</dbReference>
<evidence type="ECO:0000256" key="3">
    <source>
        <dbReference type="ARBA" id="ARBA00012438"/>
    </source>
</evidence>
<dbReference type="InterPro" id="IPR036097">
    <property type="entry name" value="HisK_dim/P_sf"/>
</dbReference>
<organism evidence="15 16">
    <name type="scientific">Saccharibacillus kuerlensis</name>
    <dbReference type="NCBI Taxonomy" id="459527"/>
    <lineage>
        <taxon>Bacteria</taxon>
        <taxon>Bacillati</taxon>
        <taxon>Bacillota</taxon>
        <taxon>Bacilli</taxon>
        <taxon>Bacillales</taxon>
        <taxon>Paenibacillaceae</taxon>
        <taxon>Saccharibacillus</taxon>
    </lineage>
</organism>
<dbReference type="SMART" id="SM00387">
    <property type="entry name" value="HATPase_c"/>
    <property type="match status" value="1"/>
</dbReference>
<dbReference type="SUPFAM" id="SSF47384">
    <property type="entry name" value="Homodimeric domain of signal transducing histidine kinase"/>
    <property type="match status" value="1"/>
</dbReference>
<dbReference type="PANTHER" id="PTHR43711:SF1">
    <property type="entry name" value="HISTIDINE KINASE 1"/>
    <property type="match status" value="1"/>
</dbReference>
<dbReference type="PROSITE" id="PS50109">
    <property type="entry name" value="HIS_KIN"/>
    <property type="match status" value="1"/>
</dbReference>
<dbReference type="CDD" id="cd00075">
    <property type="entry name" value="HATPase"/>
    <property type="match status" value="1"/>
</dbReference>
<dbReference type="SMART" id="SM00304">
    <property type="entry name" value="HAMP"/>
    <property type="match status" value="1"/>
</dbReference>
<dbReference type="InterPro" id="IPR050736">
    <property type="entry name" value="Sensor_HK_Regulatory"/>
</dbReference>
<evidence type="ECO:0000259" key="14">
    <source>
        <dbReference type="PROSITE" id="PS50885"/>
    </source>
</evidence>
<evidence type="ECO:0000313" key="16">
    <source>
        <dbReference type="Proteomes" id="UP000606653"/>
    </source>
</evidence>
<dbReference type="Pfam" id="PF00512">
    <property type="entry name" value="HisKA"/>
    <property type="match status" value="1"/>
</dbReference>
<evidence type="ECO:0000256" key="11">
    <source>
        <dbReference type="ARBA" id="ARBA00023136"/>
    </source>
</evidence>
<dbReference type="InterPro" id="IPR005467">
    <property type="entry name" value="His_kinase_dom"/>
</dbReference>
<keyword evidence="16" id="KW-1185">Reference proteome</keyword>
<dbReference type="InterPro" id="IPR003661">
    <property type="entry name" value="HisK_dim/P_dom"/>
</dbReference>
<protein>
    <recommendedName>
        <fullName evidence="3">histidine kinase</fullName>
        <ecNumber evidence="3">2.7.13.3</ecNumber>
    </recommendedName>
</protein>
<keyword evidence="8" id="KW-0418">Kinase</keyword>
<accession>A0ABQ2KSA9</accession>
<evidence type="ECO:0000256" key="9">
    <source>
        <dbReference type="ARBA" id="ARBA00022840"/>
    </source>
</evidence>
<evidence type="ECO:0000256" key="2">
    <source>
        <dbReference type="ARBA" id="ARBA00004651"/>
    </source>
</evidence>
<evidence type="ECO:0000256" key="1">
    <source>
        <dbReference type="ARBA" id="ARBA00000085"/>
    </source>
</evidence>
<keyword evidence="7" id="KW-0547">Nucleotide-binding</keyword>
<keyword evidence="6" id="KW-0808">Transferase</keyword>
<dbReference type="Pfam" id="PF02518">
    <property type="entry name" value="HATPase_c"/>
    <property type="match status" value="1"/>
</dbReference>
<dbReference type="Gene3D" id="3.30.565.10">
    <property type="entry name" value="Histidine kinase-like ATPase, C-terminal domain"/>
    <property type="match status" value="1"/>
</dbReference>
<keyword evidence="12" id="KW-1133">Transmembrane helix</keyword>
<dbReference type="Pfam" id="PF00672">
    <property type="entry name" value="HAMP"/>
    <property type="match status" value="1"/>
</dbReference>
<dbReference type="RefSeq" id="WP_018975306.1">
    <property type="nucleotide sequence ID" value="NZ_BMLN01000001.1"/>
</dbReference>
<keyword evidence="12" id="KW-0812">Transmembrane</keyword>
<evidence type="ECO:0000256" key="4">
    <source>
        <dbReference type="ARBA" id="ARBA00022475"/>
    </source>
</evidence>
<gene>
    <name evidence="15" type="ORF">GCM10010969_03720</name>
</gene>
<comment type="subcellular location">
    <subcellularLocation>
        <location evidence="2">Cell membrane</location>
        <topology evidence="2">Multi-pass membrane protein</topology>
    </subcellularLocation>
</comment>
<keyword evidence="5" id="KW-0597">Phosphoprotein</keyword>
<evidence type="ECO:0000256" key="8">
    <source>
        <dbReference type="ARBA" id="ARBA00022777"/>
    </source>
</evidence>
<dbReference type="InterPro" id="IPR036890">
    <property type="entry name" value="HATPase_C_sf"/>
</dbReference>
<reference evidence="16" key="1">
    <citation type="journal article" date="2019" name="Int. J. Syst. Evol. Microbiol.">
        <title>The Global Catalogue of Microorganisms (GCM) 10K type strain sequencing project: providing services to taxonomists for standard genome sequencing and annotation.</title>
        <authorList>
            <consortium name="The Broad Institute Genomics Platform"/>
            <consortium name="The Broad Institute Genome Sequencing Center for Infectious Disease"/>
            <person name="Wu L."/>
            <person name="Ma J."/>
        </authorList>
    </citation>
    <scope>NUCLEOTIDE SEQUENCE [LARGE SCALE GENOMIC DNA]</scope>
    <source>
        <strain evidence="16">CGMCC 1.6964</strain>
    </source>
</reference>
<dbReference type="EC" id="2.7.13.3" evidence="3"/>
<dbReference type="PROSITE" id="PS50885">
    <property type="entry name" value="HAMP"/>
    <property type="match status" value="1"/>
</dbReference>
<comment type="caution">
    <text evidence="15">The sequence shown here is derived from an EMBL/GenBank/DDBJ whole genome shotgun (WGS) entry which is preliminary data.</text>
</comment>
<evidence type="ECO:0000256" key="12">
    <source>
        <dbReference type="SAM" id="Phobius"/>
    </source>
</evidence>
<evidence type="ECO:0000256" key="6">
    <source>
        <dbReference type="ARBA" id="ARBA00022679"/>
    </source>
</evidence>
<dbReference type="CDD" id="cd06225">
    <property type="entry name" value="HAMP"/>
    <property type="match status" value="1"/>
</dbReference>
<sequence length="477" mass="52552">MSLQSTFRRRTLAVILLLLSALALGVWLLLAVGESNRTDARTTVNRARVLTGPILHELEKLESGAGEEGIPDQIGRLSREAGAELVYVGTDGFVRFDTSDKQPSGSPFDLKHDLHYDLHALKTDPGHHTVAFPVVSDSGALVGHAVFTLRAEDVLPPAASFPSYLLAALVLCLLAACALLLLNLRTLRHRIIDPLEQLQLHAGQIVKGDYSQSAEYGHGDEIGTLYASFDQMRLQIRELNERRDRQEQAQKELVSGISHDLKTPLTTIRAYMEAILTGLCPSKDKMIEYINVMNTHAEKMTRLIDDLLLHALKELGQISVEPREQYSRDVFGPMLQTVAHRTAASGRIFGGPTEPPNLLIQADAFRVEQVVFNLLANALKHTQPGDVIGMSFEEIPGYLQVSLRDSGSGIRPEDMPFVFERYFRGSTTKPYHSSTSDPGSGLGLAICKQIVEAHGGGITFRSMPDRETVFRFTIPLG</sequence>
<dbReference type="InterPro" id="IPR004358">
    <property type="entry name" value="Sig_transdc_His_kin-like_C"/>
</dbReference>
<keyword evidence="10" id="KW-0902">Two-component regulatory system</keyword>
<dbReference type="Proteomes" id="UP000606653">
    <property type="component" value="Unassembled WGS sequence"/>
</dbReference>
<keyword evidence="9" id="KW-0067">ATP-binding</keyword>
<feature type="domain" description="Histidine kinase" evidence="13">
    <location>
        <begin position="256"/>
        <end position="477"/>
    </location>
</feature>
<dbReference type="CDD" id="cd00082">
    <property type="entry name" value="HisKA"/>
    <property type="match status" value="1"/>
</dbReference>
<dbReference type="SUPFAM" id="SSF158472">
    <property type="entry name" value="HAMP domain-like"/>
    <property type="match status" value="1"/>
</dbReference>